<dbReference type="GO" id="GO:0005886">
    <property type="term" value="C:plasma membrane"/>
    <property type="evidence" value="ECO:0007669"/>
    <property type="project" value="UniProtKB-SubCell"/>
</dbReference>
<feature type="transmembrane region" description="Helical" evidence="6">
    <location>
        <begin position="136"/>
        <end position="158"/>
    </location>
</feature>
<feature type="transmembrane region" description="Helical" evidence="6">
    <location>
        <begin position="277"/>
        <end position="296"/>
    </location>
</feature>
<evidence type="ECO:0000256" key="6">
    <source>
        <dbReference type="SAM" id="Phobius"/>
    </source>
</evidence>
<evidence type="ECO:0000256" key="4">
    <source>
        <dbReference type="ARBA" id="ARBA00022989"/>
    </source>
</evidence>
<evidence type="ECO:0000256" key="1">
    <source>
        <dbReference type="ARBA" id="ARBA00004651"/>
    </source>
</evidence>
<keyword evidence="5 6" id="KW-0472">Membrane</keyword>
<organism evidence="7 8">
    <name type="scientific">Alkalibacterium thalassium</name>
    <dbReference type="NCBI Taxonomy" id="426701"/>
    <lineage>
        <taxon>Bacteria</taxon>
        <taxon>Bacillati</taxon>
        <taxon>Bacillota</taxon>
        <taxon>Bacilli</taxon>
        <taxon>Lactobacillales</taxon>
        <taxon>Carnobacteriaceae</taxon>
        <taxon>Alkalibacterium</taxon>
    </lineage>
</organism>
<dbReference type="AlphaFoldDB" id="A0A1G9GC34"/>
<dbReference type="PANTHER" id="PTHR30250">
    <property type="entry name" value="PST FAMILY PREDICTED COLANIC ACID TRANSPORTER"/>
    <property type="match status" value="1"/>
</dbReference>
<feature type="transmembrane region" description="Helical" evidence="6">
    <location>
        <begin position="84"/>
        <end position="101"/>
    </location>
</feature>
<dbReference type="RefSeq" id="WP_091269032.1">
    <property type="nucleotide sequence ID" value="NZ_FNFK01000106.1"/>
</dbReference>
<feature type="transmembrane region" description="Helical" evidence="6">
    <location>
        <begin position="107"/>
        <end position="124"/>
    </location>
</feature>
<protein>
    <submittedName>
        <fullName evidence="7">Membrane protein involved in the export of O-antigen and teichoic acid</fullName>
    </submittedName>
</protein>
<feature type="transmembrane region" description="Helical" evidence="6">
    <location>
        <begin position="12"/>
        <end position="37"/>
    </location>
</feature>
<dbReference type="InterPro" id="IPR050833">
    <property type="entry name" value="Poly_Biosynth_Transport"/>
</dbReference>
<gene>
    <name evidence="7" type="ORF">SAMN04488098_11061</name>
</gene>
<dbReference type="PANTHER" id="PTHR30250:SF11">
    <property type="entry name" value="O-ANTIGEN TRANSPORTER-RELATED"/>
    <property type="match status" value="1"/>
</dbReference>
<feature type="transmembrane region" description="Helical" evidence="6">
    <location>
        <begin position="402"/>
        <end position="419"/>
    </location>
</feature>
<evidence type="ECO:0000313" key="8">
    <source>
        <dbReference type="Proteomes" id="UP000199433"/>
    </source>
</evidence>
<comment type="subcellular location">
    <subcellularLocation>
        <location evidence="1">Cell membrane</location>
        <topology evidence="1">Multi-pass membrane protein</topology>
    </subcellularLocation>
</comment>
<feature type="transmembrane region" description="Helical" evidence="6">
    <location>
        <begin position="316"/>
        <end position="335"/>
    </location>
</feature>
<name>A0A1G9GC34_9LACT</name>
<feature type="transmembrane region" description="Helical" evidence="6">
    <location>
        <begin position="247"/>
        <end position="265"/>
    </location>
</feature>
<accession>A0A1G9GC34</accession>
<feature type="transmembrane region" description="Helical" evidence="6">
    <location>
        <begin position="43"/>
        <end position="63"/>
    </location>
</feature>
<dbReference type="Proteomes" id="UP000199433">
    <property type="component" value="Unassembled WGS sequence"/>
</dbReference>
<feature type="transmembrane region" description="Helical" evidence="6">
    <location>
        <begin position="203"/>
        <end position="227"/>
    </location>
</feature>
<evidence type="ECO:0000313" key="7">
    <source>
        <dbReference type="EMBL" id="SDK98229.1"/>
    </source>
</evidence>
<feature type="transmembrane region" description="Helical" evidence="6">
    <location>
        <begin position="347"/>
        <end position="365"/>
    </location>
</feature>
<keyword evidence="3 6" id="KW-0812">Transmembrane</keyword>
<feature type="transmembrane region" description="Helical" evidence="6">
    <location>
        <begin position="164"/>
        <end position="182"/>
    </location>
</feature>
<evidence type="ECO:0000256" key="5">
    <source>
        <dbReference type="ARBA" id="ARBA00023136"/>
    </source>
</evidence>
<sequence length="452" mass="52002">MKLLKNIFRVALANIANFGSSFLVGFILPAVLTVAAYGHYKEYTLYLSFVYIFNLGFNDGIYIKYGGKDPESMNREELHEEHNFITIFQFIIFIGMMAVSLFLRDPILTLFSIVTFFRVLTTYHQNFAQATGDFKLFSNGNILKSIIYIGTLLFAIFVLRSDNYLVYVLMSVLSHITIYLLYEITYIRRYGYRKTLNLKGKFNLFYVGIFILLANMSLTFVGNVGSWVVNFGFDVESFAQYSFQNSVLNLILLIVNAVGMVFYNVISQHENQTMLKLTKRICLFLGVFSGLGFFVFRSVIEFFLPQYTQAVDLLSITFISIPYIMVTKIIIANLYKSRKNEKKYLKDVGLFALAAFGGVVAVYYLTHSLEAIALATTGAYIVWFLYTTRIEYNYLKSTNKELLLLLSHFVVFFFTSTQLTILQGAIAYFFYIVVVTVLFKKEFKGLIDYARK</sequence>
<keyword evidence="4 6" id="KW-1133">Transmembrane helix</keyword>
<keyword evidence="8" id="KW-1185">Reference proteome</keyword>
<feature type="transmembrane region" description="Helical" evidence="6">
    <location>
        <begin position="425"/>
        <end position="443"/>
    </location>
</feature>
<feature type="transmembrane region" description="Helical" evidence="6">
    <location>
        <begin position="371"/>
        <end position="390"/>
    </location>
</feature>
<dbReference type="STRING" id="426701.SAMN04488098_11061"/>
<keyword evidence="2" id="KW-1003">Cell membrane</keyword>
<dbReference type="EMBL" id="FNFK01000106">
    <property type="protein sequence ID" value="SDK98229.1"/>
    <property type="molecule type" value="Genomic_DNA"/>
</dbReference>
<evidence type="ECO:0000256" key="2">
    <source>
        <dbReference type="ARBA" id="ARBA00022475"/>
    </source>
</evidence>
<reference evidence="8" key="1">
    <citation type="submission" date="2016-10" db="EMBL/GenBank/DDBJ databases">
        <authorList>
            <person name="Varghese N."/>
            <person name="Submissions S."/>
        </authorList>
    </citation>
    <scope>NUCLEOTIDE SEQUENCE [LARGE SCALE GENOMIC DNA]</scope>
    <source>
        <strain evidence="8">DSM 19181</strain>
    </source>
</reference>
<evidence type="ECO:0000256" key="3">
    <source>
        <dbReference type="ARBA" id="ARBA00022692"/>
    </source>
</evidence>
<proteinExistence type="predicted"/>
<dbReference type="OrthoDB" id="385011at2"/>